<dbReference type="GeneID" id="28836177"/>
<evidence type="ECO:0000313" key="3">
    <source>
        <dbReference type="EMBL" id="OBT99543.1"/>
    </source>
</evidence>
<dbReference type="STRING" id="342668.A0A1B8GUP0"/>
<protein>
    <recommendedName>
        <fullName evidence="2">C2H2-type domain-containing protein</fullName>
    </recommendedName>
</protein>
<dbReference type="OrthoDB" id="3434404at2759"/>
<proteinExistence type="predicted"/>
<dbReference type="AlphaFoldDB" id="A0A1B8GUP0"/>
<sequence length="401" mass="44801">MSYSSRVASVPLPRPRPSNLPYRPGTKRIEPHKVIGAREKLRSYRMAVKLQGVPVPTSLESSSPFQASHSSQGSLSSASRTFPPPLSEASYATSHTDYTVVWSQQDGNFLSEPTKKALCPAMKAQKALIRYLGSCLGDCRKRKVKCSLSHHALEDILDGNHDEQNESDVQWALDYDSEAKGSDPLSGFHQIEEDAIKEEQKSTILENIDNAANKLDIHTIPDSIYPSTINEGDFEDSLLEPEEVAQCSPLHPSNPFQSFDPPSIARRQFSTIKTDRTYLLATEIEMLGPNGPYHYYMCLCDPENCQNTFSSSQQLLDHTHHCHGFRPMAFDPMRLVCLACMTFCAERSNSGICPNPQCLSQQEPVVNIYGEFYLPDEVSWMDDENALLGPMAYGTYGPSFY</sequence>
<dbReference type="Proteomes" id="UP000091956">
    <property type="component" value="Unassembled WGS sequence"/>
</dbReference>
<feature type="region of interest" description="Disordered" evidence="1">
    <location>
        <begin position="1"/>
        <end position="27"/>
    </location>
</feature>
<evidence type="ECO:0000256" key="1">
    <source>
        <dbReference type="SAM" id="MobiDB-lite"/>
    </source>
</evidence>
<evidence type="ECO:0000259" key="2">
    <source>
        <dbReference type="PROSITE" id="PS00028"/>
    </source>
</evidence>
<gene>
    <name evidence="3" type="ORF">VE01_02791</name>
</gene>
<dbReference type="PROSITE" id="PS00028">
    <property type="entry name" value="ZINC_FINGER_C2H2_1"/>
    <property type="match status" value="1"/>
</dbReference>
<feature type="compositionally biased region" description="Low complexity" evidence="1">
    <location>
        <begin position="61"/>
        <end position="79"/>
    </location>
</feature>
<feature type="domain" description="C2H2-type" evidence="2">
    <location>
        <begin position="300"/>
        <end position="323"/>
    </location>
</feature>
<accession>A0A1B8GUP0</accession>
<dbReference type="InterPro" id="IPR013087">
    <property type="entry name" value="Znf_C2H2_type"/>
</dbReference>
<name>A0A1B8GUP0_9PEZI</name>
<reference evidence="3 4" key="1">
    <citation type="submission" date="2016-03" db="EMBL/GenBank/DDBJ databases">
        <title>Comparative genomics of Pseudogymnoascus destructans, the fungus causing white-nose syndrome of bats.</title>
        <authorList>
            <person name="Palmer J.M."/>
            <person name="Drees K.P."/>
            <person name="Foster J.T."/>
            <person name="Lindner D.L."/>
        </authorList>
    </citation>
    <scope>NUCLEOTIDE SEQUENCE [LARGE SCALE GENOMIC DNA]</scope>
    <source>
        <strain evidence="3 4">UAMH 10579</strain>
    </source>
</reference>
<dbReference type="RefSeq" id="XP_018133276.1">
    <property type="nucleotide sequence ID" value="XM_018272295.1"/>
</dbReference>
<evidence type="ECO:0000313" key="4">
    <source>
        <dbReference type="Proteomes" id="UP000091956"/>
    </source>
</evidence>
<dbReference type="EMBL" id="KV460212">
    <property type="protein sequence ID" value="OBT99543.1"/>
    <property type="molecule type" value="Genomic_DNA"/>
</dbReference>
<feature type="region of interest" description="Disordered" evidence="1">
    <location>
        <begin position="58"/>
        <end position="82"/>
    </location>
</feature>
<reference evidence="4" key="2">
    <citation type="journal article" date="2018" name="Nat. Commun.">
        <title>Extreme sensitivity to ultraviolet light in the fungal pathogen causing white-nose syndrome of bats.</title>
        <authorList>
            <person name="Palmer J.M."/>
            <person name="Drees K.P."/>
            <person name="Foster J.T."/>
            <person name="Lindner D.L."/>
        </authorList>
    </citation>
    <scope>NUCLEOTIDE SEQUENCE [LARGE SCALE GENOMIC DNA]</scope>
    <source>
        <strain evidence="4">UAMH 10579</strain>
    </source>
</reference>
<organism evidence="3 4">
    <name type="scientific">Pseudogymnoascus verrucosus</name>
    <dbReference type="NCBI Taxonomy" id="342668"/>
    <lineage>
        <taxon>Eukaryota</taxon>
        <taxon>Fungi</taxon>
        <taxon>Dikarya</taxon>
        <taxon>Ascomycota</taxon>
        <taxon>Pezizomycotina</taxon>
        <taxon>Leotiomycetes</taxon>
        <taxon>Thelebolales</taxon>
        <taxon>Thelebolaceae</taxon>
        <taxon>Pseudogymnoascus</taxon>
    </lineage>
</organism>
<keyword evidence="4" id="KW-1185">Reference proteome</keyword>